<proteinExistence type="predicted"/>
<dbReference type="Proteomes" id="UP001589628">
    <property type="component" value="Unassembled WGS sequence"/>
</dbReference>
<feature type="signal peptide" evidence="1">
    <location>
        <begin position="1"/>
        <end position="19"/>
    </location>
</feature>
<dbReference type="InterPro" id="IPR036779">
    <property type="entry name" value="LysM_dom_sf"/>
</dbReference>
<sequence length="346" mass="38837">MFRLLMVALLACWALVVQAETPQLKGDAPQHYTVVKGDTLWHITGRFFSNPWLWPQLWAKNPQIANPHLIYPGDQIHLVKVNGQPRLVLKRGDSNAKLLAQTKVSELIPVPTLPLSTIGPFLRDSLIDDPSTFLQAPYVVGSESKKLLSGPGDLIYVRGPLPYKEREWRLYRPARMLKQELAEDKEVVYGQEGMYIATLRLEQEAEQGDIHAFRVLKVRQEVSAGDRLLSVDESPYPASFEPGYPSDRYLEGLILAVPEGVAYSGRFDIQILSLGELDGLRAGHILEVRNQGQKVKDPVTNEVLQMPDSRAGMLMVFKTFDRTSYALVLKAEKTIRVGDKVVVPQS</sequence>
<dbReference type="Pfam" id="PF01476">
    <property type="entry name" value="LysM"/>
    <property type="match status" value="1"/>
</dbReference>
<evidence type="ECO:0000313" key="3">
    <source>
        <dbReference type="EMBL" id="MFB9886131.1"/>
    </source>
</evidence>
<gene>
    <name evidence="3" type="ORF">ACFFLH_06890</name>
</gene>
<dbReference type="Gene3D" id="3.10.350.10">
    <property type="entry name" value="LysM domain"/>
    <property type="match status" value="1"/>
</dbReference>
<dbReference type="EMBL" id="JBHLZN010000002">
    <property type="protein sequence ID" value="MFB9886131.1"/>
    <property type="molecule type" value="Genomic_DNA"/>
</dbReference>
<dbReference type="PROSITE" id="PS51782">
    <property type="entry name" value="LYSM"/>
    <property type="match status" value="1"/>
</dbReference>
<protein>
    <submittedName>
        <fullName evidence="3">LysM peptidoglycan-binding domain-containing protein</fullName>
    </submittedName>
</protein>
<dbReference type="RefSeq" id="WP_027311626.1">
    <property type="nucleotide sequence ID" value="NZ_JBHLZN010000002.1"/>
</dbReference>
<evidence type="ECO:0000256" key="1">
    <source>
        <dbReference type="SAM" id="SignalP"/>
    </source>
</evidence>
<comment type="caution">
    <text evidence="3">The sequence shown here is derived from an EMBL/GenBank/DDBJ whole genome shotgun (WGS) entry which is preliminary data.</text>
</comment>
<feature type="chain" id="PRO_5045218751" evidence="1">
    <location>
        <begin position="20"/>
        <end position="346"/>
    </location>
</feature>
<keyword evidence="1" id="KW-0732">Signal</keyword>
<dbReference type="InterPro" id="IPR018392">
    <property type="entry name" value="LysM"/>
</dbReference>
<keyword evidence="4" id="KW-1185">Reference proteome</keyword>
<name>A0ABV5ZA39_9GAMM</name>
<evidence type="ECO:0000259" key="2">
    <source>
        <dbReference type="PROSITE" id="PS51782"/>
    </source>
</evidence>
<dbReference type="InterPro" id="IPR052196">
    <property type="entry name" value="Bact_Kbp"/>
</dbReference>
<dbReference type="CDD" id="cd00118">
    <property type="entry name" value="LysM"/>
    <property type="match status" value="1"/>
</dbReference>
<feature type="domain" description="LysM" evidence="2">
    <location>
        <begin position="30"/>
        <end position="78"/>
    </location>
</feature>
<dbReference type="SUPFAM" id="SSF54106">
    <property type="entry name" value="LysM domain"/>
    <property type="match status" value="1"/>
</dbReference>
<reference evidence="3 4" key="1">
    <citation type="submission" date="2024-09" db="EMBL/GenBank/DDBJ databases">
        <authorList>
            <person name="Sun Q."/>
            <person name="Mori K."/>
        </authorList>
    </citation>
    <scope>NUCLEOTIDE SEQUENCE [LARGE SCALE GENOMIC DNA]</scope>
    <source>
        <strain evidence="3 4">ATCC 51285</strain>
    </source>
</reference>
<dbReference type="PANTHER" id="PTHR34700">
    <property type="entry name" value="POTASSIUM BINDING PROTEIN KBP"/>
    <property type="match status" value="1"/>
</dbReference>
<dbReference type="PANTHER" id="PTHR34700:SF4">
    <property type="entry name" value="PHAGE-LIKE ELEMENT PBSX PROTEIN XKDP"/>
    <property type="match status" value="1"/>
</dbReference>
<organism evidence="3 4">
    <name type="scientific">Balneatrix alpica</name>
    <dbReference type="NCBI Taxonomy" id="75684"/>
    <lineage>
        <taxon>Bacteria</taxon>
        <taxon>Pseudomonadati</taxon>
        <taxon>Pseudomonadota</taxon>
        <taxon>Gammaproteobacteria</taxon>
        <taxon>Oceanospirillales</taxon>
        <taxon>Balneatrichaceae</taxon>
        <taxon>Balneatrix</taxon>
    </lineage>
</organism>
<accession>A0ABV5ZA39</accession>
<evidence type="ECO:0000313" key="4">
    <source>
        <dbReference type="Proteomes" id="UP001589628"/>
    </source>
</evidence>